<dbReference type="InterPro" id="IPR038770">
    <property type="entry name" value="Na+/solute_symporter_sf"/>
</dbReference>
<evidence type="ECO:0000256" key="9">
    <source>
        <dbReference type="SAM" id="Phobius"/>
    </source>
</evidence>
<protein>
    <submittedName>
        <fullName evidence="11">Cation:proton antiporter</fullName>
    </submittedName>
</protein>
<dbReference type="InterPro" id="IPR006153">
    <property type="entry name" value="Cation/H_exchanger_TM"/>
</dbReference>
<dbReference type="Pfam" id="PF00999">
    <property type="entry name" value="Na_H_Exchanger"/>
    <property type="match status" value="1"/>
</dbReference>
<evidence type="ECO:0000256" key="3">
    <source>
        <dbReference type="ARBA" id="ARBA00022448"/>
    </source>
</evidence>
<keyword evidence="3" id="KW-0813">Transport</keyword>
<proteinExistence type="inferred from homology"/>
<keyword evidence="5 9" id="KW-0812">Transmembrane</keyword>
<feature type="transmembrane region" description="Helical" evidence="9">
    <location>
        <begin position="6"/>
        <end position="31"/>
    </location>
</feature>
<keyword evidence="4" id="KW-0050">Antiport</keyword>
<evidence type="ECO:0000256" key="4">
    <source>
        <dbReference type="ARBA" id="ARBA00022449"/>
    </source>
</evidence>
<dbReference type="Proteomes" id="UP000282515">
    <property type="component" value="Unassembled WGS sequence"/>
</dbReference>
<gene>
    <name evidence="11" type="ORF">D9V41_16840</name>
</gene>
<evidence type="ECO:0000256" key="5">
    <source>
        <dbReference type="ARBA" id="ARBA00022692"/>
    </source>
</evidence>
<evidence type="ECO:0000256" key="6">
    <source>
        <dbReference type="ARBA" id="ARBA00022989"/>
    </source>
</evidence>
<dbReference type="RefSeq" id="WP_208006932.1">
    <property type="nucleotide sequence ID" value="NZ_RDBF01000175.1"/>
</dbReference>
<dbReference type="GO" id="GO:1902600">
    <property type="term" value="P:proton transmembrane transport"/>
    <property type="evidence" value="ECO:0007669"/>
    <property type="project" value="InterPro"/>
</dbReference>
<dbReference type="GO" id="GO:0015297">
    <property type="term" value="F:antiporter activity"/>
    <property type="evidence" value="ECO:0007669"/>
    <property type="project" value="UniProtKB-KW"/>
</dbReference>
<name>A0A3L8P933_9ACTN</name>
<keyword evidence="8 9" id="KW-0472">Membrane</keyword>
<dbReference type="GO" id="GO:0016020">
    <property type="term" value="C:membrane"/>
    <property type="evidence" value="ECO:0007669"/>
    <property type="project" value="UniProtKB-SubCell"/>
</dbReference>
<reference evidence="11 12" key="1">
    <citation type="submission" date="2018-10" db="EMBL/GenBank/DDBJ databases">
        <title>Aeromicrobium sp. 9W16Y-2 whole genome shotgun sequence.</title>
        <authorList>
            <person name="Li F."/>
        </authorList>
    </citation>
    <scope>NUCLEOTIDE SEQUENCE [LARGE SCALE GENOMIC DNA]</scope>
    <source>
        <strain evidence="11 12">9W16Y-2</strain>
    </source>
</reference>
<feature type="transmembrane region" description="Helical" evidence="9">
    <location>
        <begin position="102"/>
        <end position="120"/>
    </location>
</feature>
<feature type="non-terminal residue" evidence="11">
    <location>
        <position position="122"/>
    </location>
</feature>
<dbReference type="Gene3D" id="1.20.1530.20">
    <property type="match status" value="1"/>
</dbReference>
<organism evidence="11 12">
    <name type="scientific">Aeromicrobium phragmitis</name>
    <dbReference type="NCBI Taxonomy" id="2478914"/>
    <lineage>
        <taxon>Bacteria</taxon>
        <taxon>Bacillati</taxon>
        <taxon>Actinomycetota</taxon>
        <taxon>Actinomycetes</taxon>
        <taxon>Propionibacteriales</taxon>
        <taxon>Nocardioidaceae</taxon>
        <taxon>Aeromicrobium</taxon>
    </lineage>
</organism>
<sequence length="122" mass="12881">LSTRSPLGAGLILIAFAVVAIAIVLVPAHLVRRVSGAHHAMVAGVHSTSQTLLRFAMLVLIALMAVSALFELDVVLGAFVAGMLLRQLLPHDDRTLLDKVEVAGFSLLIPVFFVTSGMAIDI</sequence>
<evidence type="ECO:0000313" key="12">
    <source>
        <dbReference type="Proteomes" id="UP000282515"/>
    </source>
</evidence>
<evidence type="ECO:0000313" key="11">
    <source>
        <dbReference type="EMBL" id="RLV51654.1"/>
    </source>
</evidence>
<feature type="non-terminal residue" evidence="11">
    <location>
        <position position="1"/>
    </location>
</feature>
<dbReference type="PANTHER" id="PTHR43562">
    <property type="entry name" value="NAPA-TYPE SODIUM/HYDROGEN ANTIPORTER"/>
    <property type="match status" value="1"/>
</dbReference>
<comment type="subcellular location">
    <subcellularLocation>
        <location evidence="1">Membrane</location>
        <topology evidence="1">Multi-pass membrane protein</topology>
    </subcellularLocation>
</comment>
<evidence type="ECO:0000256" key="8">
    <source>
        <dbReference type="ARBA" id="ARBA00023136"/>
    </source>
</evidence>
<evidence type="ECO:0000256" key="1">
    <source>
        <dbReference type="ARBA" id="ARBA00004141"/>
    </source>
</evidence>
<comment type="similarity">
    <text evidence="2">Belongs to the monovalent cation:proton antiporter 2 (CPA2) transporter (TC 2.A.37) family.</text>
</comment>
<evidence type="ECO:0000256" key="7">
    <source>
        <dbReference type="ARBA" id="ARBA00023065"/>
    </source>
</evidence>
<accession>A0A3L8P933</accession>
<dbReference type="EMBL" id="RDBF01000175">
    <property type="protein sequence ID" value="RLV51654.1"/>
    <property type="molecule type" value="Genomic_DNA"/>
</dbReference>
<comment type="caution">
    <text evidence="11">The sequence shown here is derived from an EMBL/GenBank/DDBJ whole genome shotgun (WGS) entry which is preliminary data.</text>
</comment>
<keyword evidence="6 9" id="KW-1133">Transmembrane helix</keyword>
<keyword evidence="7" id="KW-0406">Ion transport</keyword>
<dbReference type="PANTHER" id="PTHR43562:SF1">
    <property type="entry name" value="NA(+)_H(+) ANTIPORTER YJBQ-RELATED"/>
    <property type="match status" value="1"/>
</dbReference>
<dbReference type="AlphaFoldDB" id="A0A3L8P933"/>
<evidence type="ECO:0000259" key="10">
    <source>
        <dbReference type="Pfam" id="PF00999"/>
    </source>
</evidence>
<evidence type="ECO:0000256" key="2">
    <source>
        <dbReference type="ARBA" id="ARBA00005551"/>
    </source>
</evidence>
<feature type="transmembrane region" description="Helical" evidence="9">
    <location>
        <begin position="52"/>
        <end position="82"/>
    </location>
</feature>
<keyword evidence="12" id="KW-1185">Reference proteome</keyword>
<feature type="domain" description="Cation/H+ exchanger transmembrane" evidence="10">
    <location>
        <begin position="9"/>
        <end position="121"/>
    </location>
</feature>